<sequence>MLAPDGSSSADMETTPDPREADAQSPPRDAVEPKSQVPMWREGLAWSVLSVGYQPSSRCSQLVGQITYTHSRLLQVFEAEQAPAGPRPAGACSGCQRSQG</sequence>
<organism evidence="2">
    <name type="scientific">Streptomyces avermitilis (strain ATCC 31267 / DSM 46492 / JCM 5070 / NBRC 14893 / NCIMB 12804 / NRRL 8165 / MA-4680)</name>
    <dbReference type="NCBI Taxonomy" id="227882"/>
    <lineage>
        <taxon>Bacteria</taxon>
        <taxon>Bacillati</taxon>
        <taxon>Actinomycetota</taxon>
        <taxon>Actinomycetes</taxon>
        <taxon>Kitasatosporales</taxon>
        <taxon>Streptomycetaceae</taxon>
        <taxon>Streptomyces</taxon>
    </lineage>
</organism>
<evidence type="ECO:0000313" key="2">
    <source>
        <dbReference type="EMBL" id="BAU77468.1"/>
    </source>
</evidence>
<name>A0A143SZC5_STRAW</name>
<proteinExistence type="predicted"/>
<geneLocation type="plasmid" evidence="2">
    <name>SAP2</name>
</geneLocation>
<dbReference type="EMBL" id="AP017380">
    <property type="protein sequence ID" value="BAU77468.1"/>
    <property type="molecule type" value="Genomic_DNA"/>
</dbReference>
<protein>
    <submittedName>
        <fullName evidence="2">Uncharacterized protein</fullName>
    </submittedName>
</protein>
<accession>A0A143SZC5</accession>
<evidence type="ECO:0000256" key="1">
    <source>
        <dbReference type="SAM" id="MobiDB-lite"/>
    </source>
</evidence>
<gene>
    <name evidence="2" type="ORF">SAVERM_2p024</name>
</gene>
<feature type="region of interest" description="Disordered" evidence="1">
    <location>
        <begin position="81"/>
        <end position="100"/>
    </location>
</feature>
<dbReference type="AlphaFoldDB" id="A0A143SZC5"/>
<keyword evidence="2" id="KW-0614">Plasmid</keyword>
<feature type="compositionally biased region" description="Polar residues" evidence="1">
    <location>
        <begin position="1"/>
        <end position="12"/>
    </location>
</feature>
<reference evidence="2" key="1">
    <citation type="submission" date="2016-03" db="EMBL/GenBank/DDBJ databases">
        <title>Complete sequence of the second linear plasmid SAP2 of Streptomyces avermitilis.</title>
        <authorList>
            <person name="Ikeda H."/>
        </authorList>
    </citation>
    <scope>NUCLEOTIDE SEQUENCE</scope>
    <source>
        <strain evidence="2">MA-4680</strain>
        <plasmid evidence="2">SAP2</plasmid>
    </source>
</reference>
<feature type="region of interest" description="Disordered" evidence="1">
    <location>
        <begin position="1"/>
        <end position="37"/>
    </location>
</feature>